<dbReference type="EMBL" id="JALNTZ010000003">
    <property type="protein sequence ID" value="KAJ3658336.1"/>
    <property type="molecule type" value="Genomic_DNA"/>
</dbReference>
<feature type="region of interest" description="Disordered" evidence="1">
    <location>
        <begin position="182"/>
        <end position="206"/>
    </location>
</feature>
<dbReference type="PROSITE" id="PS51065">
    <property type="entry name" value="NHR"/>
    <property type="match status" value="1"/>
</dbReference>
<keyword evidence="4" id="KW-1185">Reference proteome</keyword>
<dbReference type="AlphaFoldDB" id="A0AA38IN57"/>
<feature type="domain" description="NHR" evidence="2">
    <location>
        <begin position="166"/>
        <end position="206"/>
    </location>
</feature>
<evidence type="ECO:0000259" key="2">
    <source>
        <dbReference type="PROSITE" id="PS51065"/>
    </source>
</evidence>
<evidence type="ECO:0000313" key="3">
    <source>
        <dbReference type="EMBL" id="KAJ3658336.1"/>
    </source>
</evidence>
<reference evidence="3" key="1">
    <citation type="journal article" date="2023" name="G3 (Bethesda)">
        <title>Whole genome assemblies of Zophobas morio and Tenebrio molitor.</title>
        <authorList>
            <person name="Kaur S."/>
            <person name="Stinson S.A."/>
            <person name="diCenzo G.C."/>
        </authorList>
    </citation>
    <scope>NUCLEOTIDE SEQUENCE</scope>
    <source>
        <strain evidence="3">QUZm001</strain>
    </source>
</reference>
<evidence type="ECO:0000256" key="1">
    <source>
        <dbReference type="SAM" id="MobiDB-lite"/>
    </source>
</evidence>
<accession>A0AA38IN57</accession>
<protein>
    <recommendedName>
        <fullName evidence="2">NHR domain-containing protein</fullName>
    </recommendedName>
</protein>
<comment type="caution">
    <text evidence="3">The sequence shown here is derived from an EMBL/GenBank/DDBJ whole genome shotgun (WGS) entry which is preliminary data.</text>
</comment>
<proteinExistence type="predicted"/>
<gene>
    <name evidence="3" type="ORF">Zmor_010081</name>
</gene>
<organism evidence="3 4">
    <name type="scientific">Zophobas morio</name>
    <dbReference type="NCBI Taxonomy" id="2755281"/>
    <lineage>
        <taxon>Eukaryota</taxon>
        <taxon>Metazoa</taxon>
        <taxon>Ecdysozoa</taxon>
        <taxon>Arthropoda</taxon>
        <taxon>Hexapoda</taxon>
        <taxon>Insecta</taxon>
        <taxon>Pterygota</taxon>
        <taxon>Neoptera</taxon>
        <taxon>Endopterygota</taxon>
        <taxon>Coleoptera</taxon>
        <taxon>Polyphaga</taxon>
        <taxon>Cucujiformia</taxon>
        <taxon>Tenebrionidae</taxon>
        <taxon>Zophobas</taxon>
    </lineage>
</organism>
<dbReference type="Proteomes" id="UP001168821">
    <property type="component" value="Unassembled WGS sequence"/>
</dbReference>
<evidence type="ECO:0000313" key="4">
    <source>
        <dbReference type="Proteomes" id="UP001168821"/>
    </source>
</evidence>
<name>A0AA38IN57_9CUCU</name>
<sequence length="206" mass="23180">MMAYYFPLIAPEPIRRSGGLRSLCSYLSKSNIDIKPRVKWHRKESTTPDPAGGSKISVIIPRVVMTQVECNRRAVSGRRRKTKAPSAGGMRSHSTTLRLFTSSTARACDERVRCESHFDPQRPTTQHISKNVELQTLVWRGIDGGDAPFNYGDKLRSAEHELATVKLRIFKMSSDNESLCQNRRTANRSKTNNTFTSAKRLTTAPL</sequence>
<dbReference type="InterPro" id="IPR006573">
    <property type="entry name" value="NHR_dom"/>
</dbReference>